<proteinExistence type="predicted"/>
<dbReference type="EMBL" id="CP023701">
    <property type="protein sequence ID" value="QEU82960.1"/>
    <property type="molecule type" value="Genomic_DNA"/>
</dbReference>
<dbReference type="InterPro" id="IPR036291">
    <property type="entry name" value="NAD(P)-bd_dom_sf"/>
</dbReference>
<organism evidence="2 3">
    <name type="scientific">Streptomyces subrutilus</name>
    <dbReference type="NCBI Taxonomy" id="36818"/>
    <lineage>
        <taxon>Bacteria</taxon>
        <taxon>Bacillati</taxon>
        <taxon>Actinomycetota</taxon>
        <taxon>Actinomycetes</taxon>
        <taxon>Kitasatosporales</taxon>
        <taxon>Streptomycetaceae</taxon>
        <taxon>Streptomyces</taxon>
    </lineage>
</organism>
<dbReference type="GO" id="GO:0005737">
    <property type="term" value="C:cytoplasm"/>
    <property type="evidence" value="ECO:0007669"/>
    <property type="project" value="TreeGrafter"/>
</dbReference>
<dbReference type="Proteomes" id="UP000326831">
    <property type="component" value="Chromosome"/>
</dbReference>
<sequence length="306" mass="32263">MITGGTGFVGSHVVQQARLRGAALTLMSHRRPVPPAAAPEARVVRADLADPGSLGGACEGVDVLVHCASQIGGTPEDNENVNARGTEALVAEARRAGVSRIVYLSTASVYGRGSFRGALPEQLAPAPESPTSRSRLAAEDAVLAAGGIVLRPHLVYGRGDAWVVPGLVRFLRALRGAAAGWNTRISAISAPELATLLVGLALIPPGRLTASVYHAAHPRPVTAATLLDTVADCAQLPRAAGRLTLAEARERLARDAWAAHRLDMLATDHWFESAPVWADLGQRPGPGFEEEFAKIRTWYRDSILAP</sequence>
<evidence type="ECO:0000313" key="3">
    <source>
        <dbReference type="Proteomes" id="UP000326831"/>
    </source>
</evidence>
<keyword evidence="3" id="KW-1185">Reference proteome</keyword>
<dbReference type="InterPro" id="IPR001509">
    <property type="entry name" value="Epimerase_deHydtase"/>
</dbReference>
<dbReference type="InterPro" id="IPR051783">
    <property type="entry name" value="NAD(P)-dependent_oxidoreduct"/>
</dbReference>
<evidence type="ECO:0000313" key="2">
    <source>
        <dbReference type="EMBL" id="QEU82960.1"/>
    </source>
</evidence>
<name>A0A5P2UVR1_9ACTN</name>
<feature type="domain" description="NAD-dependent epimerase/dehydratase" evidence="1">
    <location>
        <begin position="1"/>
        <end position="163"/>
    </location>
</feature>
<dbReference type="KEGG" id="ssub:CP968_16910"/>
<dbReference type="Gene3D" id="3.40.50.720">
    <property type="entry name" value="NAD(P)-binding Rossmann-like Domain"/>
    <property type="match status" value="1"/>
</dbReference>
<reference evidence="2 3" key="1">
    <citation type="submission" date="2017-09" db="EMBL/GenBank/DDBJ databases">
        <authorList>
            <person name="Lee N."/>
            <person name="Cho B.-K."/>
        </authorList>
    </citation>
    <scope>NUCLEOTIDE SEQUENCE [LARGE SCALE GENOMIC DNA]</scope>
    <source>
        <strain evidence="2 3">ATCC 27467</strain>
    </source>
</reference>
<protein>
    <submittedName>
        <fullName evidence="2">NAD-dependent epimerase/dehydratase family protein</fullName>
    </submittedName>
</protein>
<dbReference type="PANTHER" id="PTHR48079:SF6">
    <property type="entry name" value="NAD(P)-BINDING DOMAIN-CONTAINING PROTEIN-RELATED"/>
    <property type="match status" value="1"/>
</dbReference>
<dbReference type="Pfam" id="PF01370">
    <property type="entry name" value="Epimerase"/>
    <property type="match status" value="1"/>
</dbReference>
<dbReference type="PANTHER" id="PTHR48079">
    <property type="entry name" value="PROTEIN YEEZ"/>
    <property type="match status" value="1"/>
</dbReference>
<dbReference type="AlphaFoldDB" id="A0A5P2UVR1"/>
<dbReference type="GO" id="GO:0004029">
    <property type="term" value="F:aldehyde dehydrogenase (NAD+) activity"/>
    <property type="evidence" value="ECO:0007669"/>
    <property type="project" value="TreeGrafter"/>
</dbReference>
<dbReference type="SUPFAM" id="SSF51735">
    <property type="entry name" value="NAD(P)-binding Rossmann-fold domains"/>
    <property type="match status" value="1"/>
</dbReference>
<gene>
    <name evidence="2" type="ORF">CP968_16910</name>
</gene>
<accession>A0A5P2UVR1</accession>
<evidence type="ECO:0000259" key="1">
    <source>
        <dbReference type="Pfam" id="PF01370"/>
    </source>
</evidence>
<dbReference type="OrthoDB" id="3174087at2"/>